<gene>
    <name evidence="2" type="ORF">HGMM_F50B04C20</name>
</gene>
<reference evidence="2" key="1">
    <citation type="journal article" date="2005" name="Environ. Microbiol.">
        <title>Genetic and functional properties of uncultivated thermophilic crenarchaeotes from a subsurface gold mine as revealed by analysis of genome fragments.</title>
        <authorList>
            <person name="Nunoura T."/>
            <person name="Hirayama H."/>
            <person name="Takami H."/>
            <person name="Oida H."/>
            <person name="Nishi S."/>
            <person name="Shimamura S."/>
            <person name="Suzuki Y."/>
            <person name="Inagaki F."/>
            <person name="Takai K."/>
            <person name="Nealson K.H."/>
            <person name="Horikoshi K."/>
        </authorList>
    </citation>
    <scope>NUCLEOTIDE SEQUENCE</scope>
</reference>
<evidence type="ECO:0000256" key="1">
    <source>
        <dbReference type="SAM" id="MobiDB-lite"/>
    </source>
</evidence>
<protein>
    <submittedName>
        <fullName evidence="2">Uncharacterized protein</fullName>
    </submittedName>
</protein>
<feature type="compositionally biased region" description="Low complexity" evidence="1">
    <location>
        <begin position="99"/>
        <end position="112"/>
    </location>
</feature>
<organism evidence="2">
    <name type="scientific">uncultured Bacteroidota bacterium</name>
    <dbReference type="NCBI Taxonomy" id="152509"/>
    <lineage>
        <taxon>Bacteria</taxon>
        <taxon>Pseudomonadati</taxon>
        <taxon>Bacteroidota</taxon>
        <taxon>environmental samples</taxon>
    </lineage>
</organism>
<dbReference type="AlphaFoldDB" id="H5SMA8"/>
<evidence type="ECO:0000313" key="2">
    <source>
        <dbReference type="EMBL" id="BAL57294.1"/>
    </source>
</evidence>
<accession>H5SMA8</accession>
<name>H5SMA8_9BACT</name>
<proteinExistence type="predicted"/>
<dbReference type="EMBL" id="AP011772">
    <property type="protein sequence ID" value="BAL57294.1"/>
    <property type="molecule type" value="Genomic_DNA"/>
</dbReference>
<feature type="region of interest" description="Disordered" evidence="1">
    <location>
        <begin position="97"/>
        <end position="121"/>
    </location>
</feature>
<reference evidence="2" key="2">
    <citation type="journal article" date="2012" name="PLoS ONE">
        <title>A Deeply Branching Thermophilic Bacterium with an Ancient Acetyl-CoA Pathway Dominates a Subsurface Ecosystem.</title>
        <authorList>
            <person name="Takami H."/>
            <person name="Noguchi H."/>
            <person name="Takaki Y."/>
            <person name="Uchiyama I."/>
            <person name="Toyoda A."/>
            <person name="Nishi S."/>
            <person name="Chee G.-J."/>
            <person name="Arai W."/>
            <person name="Nunoura T."/>
            <person name="Itoh T."/>
            <person name="Hattori M."/>
            <person name="Takai K."/>
        </authorList>
    </citation>
    <scope>NUCLEOTIDE SEQUENCE</scope>
</reference>
<sequence length="159" mass="17393">MPRHLLFLGCALVWAQRSYPLRPNLVLNGGFEDAIELVRRCSLQVLTPSGTTVSLPYPAFTPHLSSLPLRPYMAHYPPPESNTCSLPPNPLSFTAPYAPLKKTSPTPKSSPRTPHPPTSPYATDIAPLLLWLGRRWAVDPSAASGGVTRLVGWVMLRGM</sequence>